<dbReference type="RefSeq" id="WP_169345445.1">
    <property type="nucleotide sequence ID" value="NZ_JABBJJ010000057.1"/>
</dbReference>
<dbReference type="AlphaFoldDB" id="A0A848LG69"/>
<feature type="domain" description="Immunity MXAN-0049 protein" evidence="1">
    <location>
        <begin position="61"/>
        <end position="184"/>
    </location>
</feature>
<proteinExistence type="predicted"/>
<dbReference type="Proteomes" id="UP000518300">
    <property type="component" value="Unassembled WGS sequence"/>
</dbReference>
<dbReference type="EMBL" id="JABBJJ010000057">
    <property type="protein sequence ID" value="NMO16155.1"/>
    <property type="molecule type" value="Genomic_DNA"/>
</dbReference>
<evidence type="ECO:0000313" key="3">
    <source>
        <dbReference type="Proteomes" id="UP000518300"/>
    </source>
</evidence>
<accession>A0A848LG69</accession>
<evidence type="ECO:0000313" key="2">
    <source>
        <dbReference type="EMBL" id="NMO16155.1"/>
    </source>
</evidence>
<comment type="caution">
    <text evidence="2">The sequence shown here is derived from an EMBL/GenBank/DDBJ whole genome shotgun (WGS) entry which is preliminary data.</text>
</comment>
<sequence length="194" mass="21900">MQTEYFVIESAPNNDHPLLAMDEEVVGLGRPEPLVISGPLQLRLGAPVPRAPVMVDHHGLPQPVFSARIVEALKPLGLYGVQFVPADVTVKPGAVRRYWVLHVFNEFQCLDRQRSIYEFFPGHEVALSLDKLVLDERVLQEIPLERRLLFVVAESTSTYVFHRSLVERVLALTPPPEGLRFIPVSEWNDSAGFR</sequence>
<reference evidence="2 3" key="1">
    <citation type="submission" date="2020-04" db="EMBL/GenBank/DDBJ databases">
        <title>Draft genome of Pyxidicoccus fallax type strain.</title>
        <authorList>
            <person name="Whitworth D.E."/>
        </authorList>
    </citation>
    <scope>NUCLEOTIDE SEQUENCE [LARGE SCALE GENOMIC DNA]</scope>
    <source>
        <strain evidence="2 3">DSM 14698</strain>
    </source>
</reference>
<gene>
    <name evidence="2" type="ORF">HG543_15035</name>
</gene>
<keyword evidence="3" id="KW-1185">Reference proteome</keyword>
<organism evidence="2 3">
    <name type="scientific">Pyxidicoccus fallax</name>
    <dbReference type="NCBI Taxonomy" id="394095"/>
    <lineage>
        <taxon>Bacteria</taxon>
        <taxon>Pseudomonadati</taxon>
        <taxon>Myxococcota</taxon>
        <taxon>Myxococcia</taxon>
        <taxon>Myxococcales</taxon>
        <taxon>Cystobacterineae</taxon>
        <taxon>Myxococcaceae</taxon>
        <taxon>Pyxidicoccus</taxon>
    </lineage>
</organism>
<protein>
    <recommendedName>
        <fullName evidence="1">Immunity MXAN-0049 protein domain-containing protein</fullName>
    </recommendedName>
</protein>
<dbReference type="Pfam" id="PF07791">
    <property type="entry name" value="Imm11"/>
    <property type="match status" value="1"/>
</dbReference>
<evidence type="ECO:0000259" key="1">
    <source>
        <dbReference type="Pfam" id="PF07791"/>
    </source>
</evidence>
<name>A0A848LG69_9BACT</name>
<dbReference type="InterPro" id="IPR012433">
    <property type="entry name" value="Imm11"/>
</dbReference>